<comment type="caution">
    <text evidence="1">The sequence shown here is derived from an EMBL/GenBank/DDBJ whole genome shotgun (WGS) entry which is preliminary data.</text>
</comment>
<dbReference type="Proteomes" id="UP000664288">
    <property type="component" value="Unassembled WGS sequence"/>
</dbReference>
<accession>A0ABS3J161</accession>
<evidence type="ECO:0000313" key="2">
    <source>
        <dbReference type="Proteomes" id="UP000664288"/>
    </source>
</evidence>
<protein>
    <recommendedName>
        <fullName evidence="3">Alpha/beta hydrolase</fullName>
    </recommendedName>
</protein>
<reference evidence="1 2" key="1">
    <citation type="submission" date="2021-03" db="EMBL/GenBank/DDBJ databases">
        <title>Whole genome sequence of Jiella sp. MQZ13P-4.</title>
        <authorList>
            <person name="Tuo L."/>
        </authorList>
    </citation>
    <scope>NUCLEOTIDE SEQUENCE [LARGE SCALE GENOMIC DNA]</scope>
    <source>
        <strain evidence="1 2">MQZ13P-4</strain>
    </source>
</reference>
<gene>
    <name evidence="1" type="ORF">J1C47_07110</name>
</gene>
<dbReference type="EMBL" id="JAFMPY010000005">
    <property type="protein sequence ID" value="MBO0903407.1"/>
    <property type="molecule type" value="Genomic_DNA"/>
</dbReference>
<sequence length="285" mass="30482">MRSAAQRSGKSLLRAEAAIAALQARENDFALDLLQSLQLGKEHWAPQMMALRRLLETVPPQTWERARLIDDPAKEMQVVTTPGADITLVVFLTLNGNFTMLPVEMLDALLSSLPANVIYLRDTSSMLQGANGYRTLGSSPSLSVAAIATELAAIGASRTLAVGGSASGLSAIRYGARLGAERVVGFGAMTALAPRRRPRNSHASAGASRDSRDRFGTVEEEMAAAPGLVVDLYYGADYARDCERVERVAGLPGIRLLPLAGVDHHYCALEMIADETFLDAIMPSS</sequence>
<evidence type="ECO:0008006" key="3">
    <source>
        <dbReference type="Google" id="ProtNLM"/>
    </source>
</evidence>
<name>A0ABS3J161_9HYPH</name>
<dbReference type="RefSeq" id="WP_207350040.1">
    <property type="nucleotide sequence ID" value="NZ_JAFMPY010000005.1"/>
</dbReference>
<proteinExistence type="predicted"/>
<organism evidence="1 2">
    <name type="scientific">Jiella sonneratiae</name>
    <dbReference type="NCBI Taxonomy" id="2816856"/>
    <lineage>
        <taxon>Bacteria</taxon>
        <taxon>Pseudomonadati</taxon>
        <taxon>Pseudomonadota</taxon>
        <taxon>Alphaproteobacteria</taxon>
        <taxon>Hyphomicrobiales</taxon>
        <taxon>Aurantimonadaceae</taxon>
        <taxon>Jiella</taxon>
    </lineage>
</organism>
<keyword evidence="2" id="KW-1185">Reference proteome</keyword>
<evidence type="ECO:0000313" key="1">
    <source>
        <dbReference type="EMBL" id="MBO0903407.1"/>
    </source>
</evidence>